<protein>
    <recommendedName>
        <fullName evidence="2">DUF3616 domain-containing protein</fullName>
    </recommendedName>
</protein>
<evidence type="ECO:0000313" key="3">
    <source>
        <dbReference type="EMBL" id="ATX82557.1"/>
    </source>
</evidence>
<dbReference type="InterPro" id="IPR022060">
    <property type="entry name" value="DUF3616"/>
</dbReference>
<evidence type="ECO:0000313" key="4">
    <source>
        <dbReference type="Proteomes" id="UP000231637"/>
    </source>
</evidence>
<reference evidence="3 4" key="1">
    <citation type="submission" date="2016-12" db="EMBL/GenBank/DDBJ databases">
        <title>Isolation and genomic insights into novel planktonic Zetaproteobacteria from stratified waters of the Chesapeake Bay.</title>
        <authorList>
            <person name="McAllister S.M."/>
            <person name="Kato S."/>
            <person name="Chan C.S."/>
            <person name="Chiu B.K."/>
            <person name="Field E.K."/>
        </authorList>
    </citation>
    <scope>NUCLEOTIDE SEQUENCE [LARGE SCALE GENOMIC DNA]</scope>
    <source>
        <strain evidence="3 4">CP-8</strain>
    </source>
</reference>
<name>A0A2K8L5J8_9PROT</name>
<dbReference type="Proteomes" id="UP000231637">
    <property type="component" value="Chromosome"/>
</dbReference>
<organism evidence="3 4">
    <name type="scientific">Mariprofundus ferrinatatus</name>
    <dbReference type="NCBI Taxonomy" id="1921087"/>
    <lineage>
        <taxon>Bacteria</taxon>
        <taxon>Pseudomonadati</taxon>
        <taxon>Pseudomonadota</taxon>
        <taxon>Candidatius Mariprofundia</taxon>
        <taxon>Mariprofundales</taxon>
        <taxon>Mariprofundaceae</taxon>
        <taxon>Mariprofundus</taxon>
    </lineage>
</organism>
<dbReference type="KEGG" id="mfn:Ga0123462_1708"/>
<dbReference type="EMBL" id="CP018800">
    <property type="protein sequence ID" value="ATX82557.1"/>
    <property type="molecule type" value="Genomic_DNA"/>
</dbReference>
<keyword evidence="4" id="KW-1185">Reference proteome</keyword>
<sequence length="332" mass="35688">MIRLLLLLITISSPAEAGSLPTPAAVSFSGDIVASRDISAISGHNGMLVIGADEARHNGENVIQWLKKTGSSNYSTVSSFTIHRGDNSTGREIDIEAIALDAQNIYVIGSHSLARKRLDPDASYEKNRKRIASIKREASRNSLIRLHLDGAGNIVKQDRISLLPIIESDPVLAPFTRIPGKENGIDIEGLAARDGLLYAGFRAPVLRDGYLPVLQFDFDNAATTARTLYVNLGGRGIRDMATVSDGFLLLAGPVGDEPVSFQLLHWNGRDLLPGKDRNGAGRITLIGELAVPDGGKAEGMALLQETDQDYELIIVFDGLDNGAPQQFTIGKP</sequence>
<evidence type="ECO:0000259" key="2">
    <source>
        <dbReference type="Pfam" id="PF12275"/>
    </source>
</evidence>
<feature type="signal peptide" evidence="1">
    <location>
        <begin position="1"/>
        <end position="17"/>
    </location>
</feature>
<feature type="domain" description="DUF3616" evidence="2">
    <location>
        <begin position="37"/>
        <end position="320"/>
    </location>
</feature>
<dbReference type="Pfam" id="PF12275">
    <property type="entry name" value="DUF3616"/>
    <property type="match status" value="1"/>
</dbReference>
<keyword evidence="1" id="KW-0732">Signal</keyword>
<feature type="chain" id="PRO_5014745889" description="DUF3616 domain-containing protein" evidence="1">
    <location>
        <begin position="18"/>
        <end position="332"/>
    </location>
</feature>
<dbReference type="AlphaFoldDB" id="A0A2K8L5J8"/>
<proteinExistence type="predicted"/>
<gene>
    <name evidence="3" type="ORF">Ga0123462_1708</name>
</gene>
<evidence type="ECO:0000256" key="1">
    <source>
        <dbReference type="SAM" id="SignalP"/>
    </source>
</evidence>
<accession>A0A2K8L5J8</accession>